<proteinExistence type="predicted"/>
<sequence>MVVVCVCLAVALVFIYRASQEEGLSHDITVNEGIKQIETFQISSDSVEVHTSAEGTIYSGENRDGRAHAKIVASLTVDPKDWGGVAFYMPASWYVVDMTSSYPEEVPQRNPEDEVAVWTNENSSRPWSGWIEIGRDRSYRLTGGGTGTVVIELVSEQPVPGVAYVTVSVGTDKRNGYRVQGTDSIQVPIWDSTSGGHEE</sequence>
<accession>A0A927BY90</accession>
<keyword evidence="2" id="KW-1185">Reference proteome</keyword>
<dbReference type="Proteomes" id="UP000621560">
    <property type="component" value="Unassembled WGS sequence"/>
</dbReference>
<dbReference type="EMBL" id="JACXIZ010000053">
    <property type="protein sequence ID" value="MBD2848106.1"/>
    <property type="molecule type" value="Genomic_DNA"/>
</dbReference>
<gene>
    <name evidence="1" type="ORF">IDH44_23155</name>
</gene>
<reference evidence="1" key="1">
    <citation type="submission" date="2020-09" db="EMBL/GenBank/DDBJ databases">
        <title>A novel bacterium of genus Paenibacillus, isolated from South China Sea.</title>
        <authorList>
            <person name="Huang H."/>
            <person name="Mo K."/>
            <person name="Hu Y."/>
        </authorList>
    </citation>
    <scope>NUCLEOTIDE SEQUENCE</scope>
    <source>
        <strain evidence="1">IB182496</strain>
    </source>
</reference>
<dbReference type="RefSeq" id="WP_190921206.1">
    <property type="nucleotide sequence ID" value="NZ_JACXIZ010000053.1"/>
</dbReference>
<evidence type="ECO:0000313" key="1">
    <source>
        <dbReference type="EMBL" id="MBD2848106.1"/>
    </source>
</evidence>
<evidence type="ECO:0000313" key="2">
    <source>
        <dbReference type="Proteomes" id="UP000621560"/>
    </source>
</evidence>
<name>A0A927BY90_9BACL</name>
<organism evidence="1 2">
    <name type="scientific">Paenibacillus sabuli</name>
    <dbReference type="NCBI Taxonomy" id="2772509"/>
    <lineage>
        <taxon>Bacteria</taxon>
        <taxon>Bacillati</taxon>
        <taxon>Bacillota</taxon>
        <taxon>Bacilli</taxon>
        <taxon>Bacillales</taxon>
        <taxon>Paenibacillaceae</taxon>
        <taxon>Paenibacillus</taxon>
    </lineage>
</organism>
<dbReference type="AlphaFoldDB" id="A0A927BY90"/>
<comment type="caution">
    <text evidence="1">The sequence shown here is derived from an EMBL/GenBank/DDBJ whole genome shotgun (WGS) entry which is preliminary data.</text>
</comment>
<protein>
    <submittedName>
        <fullName evidence="1">Uncharacterized protein</fullName>
    </submittedName>
</protein>